<keyword evidence="1" id="KW-0472">Membrane</keyword>
<keyword evidence="3" id="KW-1185">Reference proteome</keyword>
<gene>
    <name evidence="2" type="ORF">C7212DRAFT_308460</name>
</gene>
<keyword evidence="1" id="KW-1133">Transmembrane helix</keyword>
<dbReference type="Proteomes" id="UP000246991">
    <property type="component" value="Unassembled WGS sequence"/>
</dbReference>
<dbReference type="OrthoDB" id="5417219at2759"/>
<name>A0A317T1G5_9PEZI</name>
<evidence type="ECO:0000313" key="3">
    <source>
        <dbReference type="Proteomes" id="UP000246991"/>
    </source>
</evidence>
<evidence type="ECO:0000313" key="2">
    <source>
        <dbReference type="EMBL" id="PWW80578.1"/>
    </source>
</evidence>
<dbReference type="EMBL" id="PYWC01000002">
    <property type="protein sequence ID" value="PWW80578.1"/>
    <property type="molecule type" value="Genomic_DNA"/>
</dbReference>
<organism evidence="2 3">
    <name type="scientific">Tuber magnatum</name>
    <name type="common">white Piedmont truffle</name>
    <dbReference type="NCBI Taxonomy" id="42249"/>
    <lineage>
        <taxon>Eukaryota</taxon>
        <taxon>Fungi</taxon>
        <taxon>Dikarya</taxon>
        <taxon>Ascomycota</taxon>
        <taxon>Pezizomycotina</taxon>
        <taxon>Pezizomycetes</taxon>
        <taxon>Pezizales</taxon>
        <taxon>Tuberaceae</taxon>
        <taxon>Tuber</taxon>
    </lineage>
</organism>
<keyword evidence="1" id="KW-0812">Transmembrane</keyword>
<comment type="caution">
    <text evidence="2">The sequence shown here is derived from an EMBL/GenBank/DDBJ whole genome shotgun (WGS) entry which is preliminary data.</text>
</comment>
<accession>A0A317T1G5</accession>
<reference evidence="2 3" key="1">
    <citation type="submission" date="2018-03" db="EMBL/GenBank/DDBJ databases">
        <title>Genomes of Pezizomycetes fungi and the evolution of truffles.</title>
        <authorList>
            <person name="Murat C."/>
            <person name="Payen T."/>
            <person name="Noel B."/>
            <person name="Kuo A."/>
            <person name="Martin F.M."/>
        </authorList>
    </citation>
    <scope>NUCLEOTIDE SEQUENCE [LARGE SCALE GENOMIC DNA]</scope>
    <source>
        <strain evidence="2">091103-1</strain>
    </source>
</reference>
<dbReference type="AlphaFoldDB" id="A0A317T1G5"/>
<sequence>MIPHLYCTLEADFYSATSLFTSLSSVHCLAYKTPITASLPNAIDCTTGSQYVCKDNISASSCQERTDSYIRWVITFGVGTIMLGLGGAILKMYHYDQCFQSSS</sequence>
<evidence type="ECO:0000256" key="1">
    <source>
        <dbReference type="SAM" id="Phobius"/>
    </source>
</evidence>
<feature type="transmembrane region" description="Helical" evidence="1">
    <location>
        <begin position="69"/>
        <end position="90"/>
    </location>
</feature>
<proteinExistence type="predicted"/>
<protein>
    <submittedName>
        <fullName evidence="2">Uncharacterized protein</fullName>
    </submittedName>
</protein>